<dbReference type="SMART" id="SM00028">
    <property type="entry name" value="TPR"/>
    <property type="match status" value="5"/>
</dbReference>
<dbReference type="PANTHER" id="PTHR16305">
    <property type="entry name" value="TESTICULAR SOLUBLE ADENYLYL CYCLASE"/>
    <property type="match status" value="1"/>
</dbReference>
<dbReference type="GO" id="GO:0004016">
    <property type="term" value="F:adenylate cyclase activity"/>
    <property type="evidence" value="ECO:0007669"/>
    <property type="project" value="TreeGrafter"/>
</dbReference>
<comment type="caution">
    <text evidence="3">The sequence shown here is derived from an EMBL/GenBank/DDBJ whole genome shotgun (WGS) entry which is preliminary data.</text>
</comment>
<evidence type="ECO:0000256" key="2">
    <source>
        <dbReference type="ARBA" id="ARBA00022840"/>
    </source>
</evidence>
<feature type="non-terminal residue" evidence="3">
    <location>
        <position position="625"/>
    </location>
</feature>
<sequence>MVSAEEAREFPTAFRDVTLPGLAEDEVGEMAGSMLNQDAVPADLAVRLTTMTGGVPAMVEEVMTHWVNAGAIAYRDGAWHLEGVQSAQDLPSGLLDLMAARAAGLSAEARSVAQVAAAIGLEFSLPVLAEATGQDAGSLFPLLLEMVGRGIVEGTDGVSYRFGQPPMRRALHEQLPESGRPALHSRIARALEKFGTGSLEDVSGIASHHLEGEDREAAVRWALEAGRQALDLMAVGDAEKLLERGFALAMAEKAPEPLQLAYREQMGHLCRLTARLDAARQHYEAGLELARKLGDKAALAVCTVALARAHQMRGENKEALARLDEAMPACRAAGDAASEARCQLSLSRIAYFEGRSQDAIAHARSALDVAGGAGALPLVANAQNFLGFLLTHVEPRKEVDGLALLEQSVDLAKRLGDRYQMNESTLNLGNVQLTLGDYPGARESFEACLRYCQEMGATAEEIFALVSLSQVLVEMGRSADALSYAESAASLARGQGRKFPLAFAMAMEAQARLILGDLVKARTLVDDALRLAREIKNRYVELLILGSQAEIQTFLGDWEGAQETIKAARDLMAATGNNEPELKLAILNGYLSAMLFGNDLELRESLGVAQRKHSQGLAARAFAYL</sequence>
<dbReference type="SUPFAM" id="SSF48452">
    <property type="entry name" value="TPR-like"/>
    <property type="match status" value="2"/>
</dbReference>
<organism evidence="3 4">
    <name type="scientific">Candidatus Tanganyikabacteria bacterium</name>
    <dbReference type="NCBI Taxonomy" id="2961651"/>
    <lineage>
        <taxon>Bacteria</taxon>
        <taxon>Bacillati</taxon>
        <taxon>Candidatus Sericytochromatia</taxon>
        <taxon>Candidatus Tanganyikabacteria</taxon>
    </lineage>
</organism>
<accession>A0A938BNY7</accession>
<proteinExistence type="predicted"/>
<keyword evidence="2" id="KW-0067">ATP-binding</keyword>
<dbReference type="GO" id="GO:0005737">
    <property type="term" value="C:cytoplasm"/>
    <property type="evidence" value="ECO:0007669"/>
    <property type="project" value="TreeGrafter"/>
</dbReference>
<dbReference type="GO" id="GO:0005524">
    <property type="term" value="F:ATP binding"/>
    <property type="evidence" value="ECO:0007669"/>
    <property type="project" value="UniProtKB-KW"/>
</dbReference>
<dbReference type="InterPro" id="IPR019734">
    <property type="entry name" value="TPR_rpt"/>
</dbReference>
<name>A0A938BNY7_9BACT</name>
<reference evidence="3 4" key="1">
    <citation type="submission" date="2019-03" db="EMBL/GenBank/DDBJ databases">
        <title>Lake Tanganyika Metagenome-Assembled Genomes (MAGs).</title>
        <authorList>
            <person name="Tran P."/>
        </authorList>
    </citation>
    <scope>NUCLEOTIDE SEQUENCE [LARGE SCALE GENOMIC DNA]</scope>
    <source>
        <strain evidence="3">K_DeepCast_65m_m2_236</strain>
    </source>
</reference>
<dbReference type="InterPro" id="IPR011990">
    <property type="entry name" value="TPR-like_helical_dom_sf"/>
</dbReference>
<protein>
    <submittedName>
        <fullName evidence="3">Tetratricopeptide repeat protein</fullName>
    </submittedName>
</protein>
<dbReference type="Pfam" id="PF13424">
    <property type="entry name" value="TPR_12"/>
    <property type="match status" value="2"/>
</dbReference>
<dbReference type="AlphaFoldDB" id="A0A938BNY7"/>
<dbReference type="Gene3D" id="1.25.40.10">
    <property type="entry name" value="Tetratricopeptide repeat domain"/>
    <property type="match status" value="2"/>
</dbReference>
<evidence type="ECO:0000256" key="1">
    <source>
        <dbReference type="ARBA" id="ARBA00022741"/>
    </source>
</evidence>
<evidence type="ECO:0000313" key="4">
    <source>
        <dbReference type="Proteomes" id="UP000703893"/>
    </source>
</evidence>
<gene>
    <name evidence="3" type="ORF">FJZ00_10855</name>
</gene>
<keyword evidence="1" id="KW-0547">Nucleotide-binding</keyword>
<dbReference type="PANTHER" id="PTHR16305:SF28">
    <property type="entry name" value="GUANYLATE CYCLASE DOMAIN-CONTAINING PROTEIN"/>
    <property type="match status" value="1"/>
</dbReference>
<evidence type="ECO:0000313" key="3">
    <source>
        <dbReference type="EMBL" id="MBM3275644.1"/>
    </source>
</evidence>
<dbReference type="EMBL" id="VGJX01000663">
    <property type="protein sequence ID" value="MBM3275644.1"/>
    <property type="molecule type" value="Genomic_DNA"/>
</dbReference>
<dbReference type="Proteomes" id="UP000703893">
    <property type="component" value="Unassembled WGS sequence"/>
</dbReference>